<dbReference type="Gene3D" id="3.40.50.10190">
    <property type="entry name" value="BRCT domain"/>
    <property type="match status" value="4"/>
</dbReference>
<feature type="compositionally biased region" description="Low complexity" evidence="2">
    <location>
        <begin position="794"/>
        <end position="808"/>
    </location>
</feature>
<name>A0A430LB71_9HYPO</name>
<feature type="compositionally biased region" description="Polar residues" evidence="2">
    <location>
        <begin position="755"/>
        <end position="774"/>
    </location>
</feature>
<feature type="compositionally biased region" description="Basic and acidic residues" evidence="2">
    <location>
        <begin position="739"/>
        <end position="752"/>
    </location>
</feature>
<dbReference type="InterPro" id="IPR036420">
    <property type="entry name" value="BRCT_dom_sf"/>
</dbReference>
<gene>
    <name evidence="4" type="ORF">BHE90_012592</name>
</gene>
<evidence type="ECO:0000259" key="3">
    <source>
        <dbReference type="PROSITE" id="PS50172"/>
    </source>
</evidence>
<dbReference type="PROSITE" id="PS50172">
    <property type="entry name" value="BRCT"/>
    <property type="match status" value="4"/>
</dbReference>
<dbReference type="GO" id="GO:0033314">
    <property type="term" value="P:mitotic DNA replication checkpoint signaling"/>
    <property type="evidence" value="ECO:0007669"/>
    <property type="project" value="TreeGrafter"/>
</dbReference>
<dbReference type="Proteomes" id="UP000287124">
    <property type="component" value="Unassembled WGS sequence"/>
</dbReference>
<dbReference type="InterPro" id="IPR059215">
    <property type="entry name" value="BRCT2_TopBP1-like"/>
</dbReference>
<dbReference type="SUPFAM" id="SSF52113">
    <property type="entry name" value="BRCT domain"/>
    <property type="match status" value="4"/>
</dbReference>
<evidence type="ECO:0000256" key="1">
    <source>
        <dbReference type="ARBA" id="ARBA00022737"/>
    </source>
</evidence>
<dbReference type="GO" id="GO:0006270">
    <property type="term" value="P:DNA replication initiation"/>
    <property type="evidence" value="ECO:0007669"/>
    <property type="project" value="TreeGrafter"/>
</dbReference>
<dbReference type="AlphaFoldDB" id="A0A430LB71"/>
<feature type="domain" description="BRCT" evidence="3">
    <location>
        <begin position="179"/>
        <end position="260"/>
    </location>
</feature>
<feature type="domain" description="BRCT" evidence="3">
    <location>
        <begin position="469"/>
        <end position="555"/>
    </location>
</feature>
<keyword evidence="1" id="KW-0677">Repeat</keyword>
<proteinExistence type="predicted"/>
<feature type="region of interest" description="Disordered" evidence="2">
    <location>
        <begin position="656"/>
        <end position="842"/>
    </location>
</feature>
<reference evidence="4 5" key="1">
    <citation type="submission" date="2017-06" db="EMBL/GenBank/DDBJ databases">
        <title>Comparative genomic analysis of Ambrosia Fusariam Clade fungi.</title>
        <authorList>
            <person name="Stajich J.E."/>
            <person name="Carrillo J."/>
            <person name="Kijimoto T."/>
            <person name="Eskalen A."/>
            <person name="O'Donnell K."/>
            <person name="Kasson M."/>
        </authorList>
    </citation>
    <scope>NUCLEOTIDE SEQUENCE [LARGE SCALE GENOMIC DNA]</scope>
    <source>
        <strain evidence="4 5">UCR1854</strain>
    </source>
</reference>
<dbReference type="CDD" id="cd17731">
    <property type="entry name" value="BRCT_TopBP1_rpt2_like"/>
    <property type="match status" value="1"/>
</dbReference>
<dbReference type="GO" id="GO:0007095">
    <property type="term" value="P:mitotic G2 DNA damage checkpoint signaling"/>
    <property type="evidence" value="ECO:0007669"/>
    <property type="project" value="TreeGrafter"/>
</dbReference>
<evidence type="ECO:0000313" key="4">
    <source>
        <dbReference type="EMBL" id="RTE72991.1"/>
    </source>
</evidence>
<protein>
    <recommendedName>
        <fullName evidence="3">BRCT domain-containing protein</fullName>
    </recommendedName>
</protein>
<comment type="caution">
    <text evidence="4">The sequence shown here is derived from an EMBL/GenBank/DDBJ whole genome shotgun (WGS) entry which is preliminary data.</text>
</comment>
<dbReference type="PANTHER" id="PTHR13561">
    <property type="entry name" value="DNA REPLICATION REGULATOR DPB11-RELATED"/>
    <property type="match status" value="1"/>
</dbReference>
<dbReference type="Pfam" id="PF12738">
    <property type="entry name" value="PTCB-BRCT"/>
    <property type="match status" value="3"/>
</dbReference>
<sequence>MTSIRSRRRRPLDAVRLSTRLENIITTLNPQVATPQQPPLAEESNMASSNAVDDEDVQIDPAEPLKGIIVCCTSIPAEHRTTIAGKVSELGGVHKYDLTPDVTHLIVGDYDTPKYRHVARERPDIKAMDAAWIEALSELWKNDDEIDYRKLESEYQLKPLEKRGVDPSVQPQEGETGRDSLMICLTGFGEQRDDIALKITSNGGRYTGDLTKKCSHLIVNKPEGRKYEAARQWGIHPVTLSWLDQSIARGMILEETKFDPILPPEQQGKGAWVTRELKRTASKRSRSAVIAADEGPRKLRKTASMKLSSQRNNLWGDILGRSTSREYSFAHEDNPEANKPQDQPPPAEVQPLAPIVPENQGIFANCYFYIHGFTEQRTSVLQQTIVTLGGSICASVQEAALGKTPRPPVGRFLIVPQNSQPDTHPQESYDDLHVVTEYYIEKCLHNKLYFDPTEHVLGRPFPFFPIPAFSNLVICSAAFTGIELSQVARAVAQLGAKFDGDFRKTTDVLVCSSLAAMRKEKLRMALRWGVPVVSGDWLWECISTGFKVPIDDFIFPEIKNRYEETLKPKPKSIEKKAPEAQPRPLGKPIQRTHSEPFNSKPAVPKAPAFAGVDTTAFDHDSPEKPHRKSITHPPPPEAASTTSADFATARTHQAAPTSLLPQENDFDTPLAEVPSEHLNKPPSPTKKQQPMPRTRSDPTSKSSTTAHQDTAIHQDTTESHDNSHKERLQQLKQQQQDAEQARLRAKAAERRALSTKLTSLIETTTPNLTSNLSHTSDDPEHPPPRPRRRQILGRAISNASNASSVASRSAHDPSDMMGDDFNSGEPKEVEPPSTQLEYRDEKAEECRAALISRMMGESGDVKPVARATQSIGVVGGRTMRKR</sequence>
<evidence type="ECO:0000313" key="5">
    <source>
        <dbReference type="Proteomes" id="UP000287124"/>
    </source>
</evidence>
<feature type="domain" description="BRCT" evidence="3">
    <location>
        <begin position="60"/>
        <end position="133"/>
    </location>
</feature>
<feature type="region of interest" description="Disordered" evidence="2">
    <location>
        <begin position="31"/>
        <end position="52"/>
    </location>
</feature>
<dbReference type="PANTHER" id="PTHR13561:SF20">
    <property type="entry name" value="DNA TOPOISOMERASE 2-BINDING PROTEIN 1"/>
    <property type="match status" value="1"/>
</dbReference>
<feature type="compositionally biased region" description="Basic and acidic residues" evidence="2">
    <location>
        <begin position="569"/>
        <end position="578"/>
    </location>
</feature>
<feature type="compositionally biased region" description="Basic and acidic residues" evidence="2">
    <location>
        <begin position="710"/>
        <end position="729"/>
    </location>
</feature>
<dbReference type="EMBL" id="MIKF01000284">
    <property type="protein sequence ID" value="RTE72991.1"/>
    <property type="molecule type" value="Genomic_DNA"/>
</dbReference>
<dbReference type="CDD" id="cd18433">
    <property type="entry name" value="BRCT_Rad4_rpt3"/>
    <property type="match status" value="1"/>
</dbReference>
<accession>A0A430LB71</accession>
<feature type="region of interest" description="Disordered" evidence="2">
    <location>
        <begin position="328"/>
        <end position="351"/>
    </location>
</feature>
<dbReference type="InterPro" id="IPR001357">
    <property type="entry name" value="BRCT_dom"/>
</dbReference>
<organism evidence="4 5">
    <name type="scientific">Fusarium euwallaceae</name>
    <dbReference type="NCBI Taxonomy" id="1147111"/>
    <lineage>
        <taxon>Eukaryota</taxon>
        <taxon>Fungi</taxon>
        <taxon>Dikarya</taxon>
        <taxon>Ascomycota</taxon>
        <taxon>Pezizomycotina</taxon>
        <taxon>Sordariomycetes</taxon>
        <taxon>Hypocreomycetidae</taxon>
        <taxon>Hypocreales</taxon>
        <taxon>Nectriaceae</taxon>
        <taxon>Fusarium</taxon>
        <taxon>Fusarium solani species complex</taxon>
    </lineage>
</organism>
<feature type="domain" description="BRCT" evidence="3">
    <location>
        <begin position="358"/>
        <end position="457"/>
    </location>
</feature>
<dbReference type="SMART" id="SM00292">
    <property type="entry name" value="BRCT"/>
    <property type="match status" value="4"/>
</dbReference>
<evidence type="ECO:0000256" key="2">
    <source>
        <dbReference type="SAM" id="MobiDB-lite"/>
    </source>
</evidence>
<feature type="compositionally biased region" description="Polar residues" evidence="2">
    <location>
        <begin position="697"/>
        <end position="709"/>
    </location>
</feature>
<feature type="region of interest" description="Disordered" evidence="2">
    <location>
        <begin position="569"/>
        <end position="644"/>
    </location>
</feature>
<keyword evidence="5" id="KW-1185">Reference proteome</keyword>